<feature type="region of interest" description="Disordered" evidence="7">
    <location>
        <begin position="179"/>
        <end position="243"/>
    </location>
</feature>
<feature type="domain" description="Homeobox" evidence="8">
    <location>
        <begin position="31"/>
        <end position="91"/>
    </location>
</feature>
<dbReference type="STRING" id="126957.T1J2Z1"/>
<dbReference type="GO" id="GO:0000977">
    <property type="term" value="F:RNA polymerase II transcription regulatory region sequence-specific DNA binding"/>
    <property type="evidence" value="ECO:0007669"/>
    <property type="project" value="TreeGrafter"/>
</dbReference>
<evidence type="ECO:0000256" key="2">
    <source>
        <dbReference type="ARBA" id="ARBA00023125"/>
    </source>
</evidence>
<keyword evidence="2 5" id="KW-0238">DNA-binding</keyword>
<dbReference type="PANTHER" id="PTHR24329">
    <property type="entry name" value="HOMEOBOX PROTEIN ARISTALESS"/>
    <property type="match status" value="1"/>
</dbReference>
<dbReference type="HOGENOM" id="CLU_1143825_0_0_1"/>
<protein>
    <recommendedName>
        <fullName evidence="8">Homeobox domain-containing protein</fullName>
    </recommendedName>
</protein>
<dbReference type="Pfam" id="PF00046">
    <property type="entry name" value="Homeodomain"/>
    <property type="match status" value="1"/>
</dbReference>
<evidence type="ECO:0000256" key="5">
    <source>
        <dbReference type="PROSITE-ProRule" id="PRU00108"/>
    </source>
</evidence>
<feature type="DNA-binding region" description="Homeobox" evidence="5">
    <location>
        <begin position="33"/>
        <end position="92"/>
    </location>
</feature>
<dbReference type="EMBL" id="JH431814">
    <property type="status" value="NOT_ANNOTATED_CDS"/>
    <property type="molecule type" value="Genomic_DNA"/>
</dbReference>
<dbReference type="PROSITE" id="PS50071">
    <property type="entry name" value="HOMEOBOX_2"/>
    <property type="match status" value="1"/>
</dbReference>
<accession>T1J2Z1</accession>
<dbReference type="Proteomes" id="UP000014500">
    <property type="component" value="Unassembled WGS sequence"/>
</dbReference>
<proteinExistence type="predicted"/>
<evidence type="ECO:0000256" key="3">
    <source>
        <dbReference type="ARBA" id="ARBA00023155"/>
    </source>
</evidence>
<dbReference type="PhylomeDB" id="T1J2Z1"/>
<evidence type="ECO:0000256" key="1">
    <source>
        <dbReference type="ARBA" id="ARBA00004123"/>
    </source>
</evidence>
<dbReference type="InterPro" id="IPR050649">
    <property type="entry name" value="Paired_Homeobox_TFs"/>
</dbReference>
<evidence type="ECO:0000256" key="4">
    <source>
        <dbReference type="ARBA" id="ARBA00023242"/>
    </source>
</evidence>
<dbReference type="InterPro" id="IPR001356">
    <property type="entry name" value="HD"/>
</dbReference>
<evidence type="ECO:0000313" key="10">
    <source>
        <dbReference type="Proteomes" id="UP000014500"/>
    </source>
</evidence>
<dbReference type="EnsemblMetazoa" id="SMAR007945-RA">
    <property type="protein sequence ID" value="SMAR007945-PA"/>
    <property type="gene ID" value="SMAR007945"/>
</dbReference>
<name>T1J2Z1_STRMM</name>
<keyword evidence="4 5" id="KW-0539">Nucleus</keyword>
<evidence type="ECO:0000259" key="8">
    <source>
        <dbReference type="PROSITE" id="PS50071"/>
    </source>
</evidence>
<dbReference type="SMART" id="SM00389">
    <property type="entry name" value="HOX"/>
    <property type="match status" value="1"/>
</dbReference>
<evidence type="ECO:0000256" key="7">
    <source>
        <dbReference type="SAM" id="MobiDB-lite"/>
    </source>
</evidence>
<dbReference type="AlphaFoldDB" id="T1J2Z1"/>
<dbReference type="GO" id="GO:0005634">
    <property type="term" value="C:nucleus"/>
    <property type="evidence" value="ECO:0007669"/>
    <property type="project" value="UniProtKB-SubCell"/>
</dbReference>
<dbReference type="InterPro" id="IPR017970">
    <property type="entry name" value="Homeobox_CS"/>
</dbReference>
<organism evidence="9 10">
    <name type="scientific">Strigamia maritima</name>
    <name type="common">European centipede</name>
    <name type="synonym">Geophilus maritimus</name>
    <dbReference type="NCBI Taxonomy" id="126957"/>
    <lineage>
        <taxon>Eukaryota</taxon>
        <taxon>Metazoa</taxon>
        <taxon>Ecdysozoa</taxon>
        <taxon>Arthropoda</taxon>
        <taxon>Myriapoda</taxon>
        <taxon>Chilopoda</taxon>
        <taxon>Pleurostigmophora</taxon>
        <taxon>Geophilomorpha</taxon>
        <taxon>Linotaeniidae</taxon>
        <taxon>Strigamia</taxon>
    </lineage>
</organism>
<reference evidence="9" key="2">
    <citation type="submission" date="2015-02" db="UniProtKB">
        <authorList>
            <consortium name="EnsemblMetazoa"/>
        </authorList>
    </citation>
    <scope>IDENTIFICATION</scope>
</reference>
<dbReference type="eggNOG" id="KOG0490">
    <property type="taxonomic scope" value="Eukaryota"/>
</dbReference>
<dbReference type="SUPFAM" id="SSF46689">
    <property type="entry name" value="Homeodomain-like"/>
    <property type="match status" value="1"/>
</dbReference>
<dbReference type="PANTHER" id="PTHR24329:SF569">
    <property type="entry name" value="IP01065P"/>
    <property type="match status" value="1"/>
</dbReference>
<dbReference type="CDD" id="cd00086">
    <property type="entry name" value="homeodomain"/>
    <property type="match status" value="1"/>
</dbReference>
<evidence type="ECO:0000256" key="6">
    <source>
        <dbReference type="RuleBase" id="RU000682"/>
    </source>
</evidence>
<dbReference type="GO" id="GO:0000981">
    <property type="term" value="F:DNA-binding transcription factor activity, RNA polymerase II-specific"/>
    <property type="evidence" value="ECO:0007669"/>
    <property type="project" value="InterPro"/>
</dbReference>
<reference evidence="10" key="1">
    <citation type="submission" date="2011-05" db="EMBL/GenBank/DDBJ databases">
        <authorList>
            <person name="Richards S.R."/>
            <person name="Qu J."/>
            <person name="Jiang H."/>
            <person name="Jhangiani S.N."/>
            <person name="Agravi P."/>
            <person name="Goodspeed R."/>
            <person name="Gross S."/>
            <person name="Mandapat C."/>
            <person name="Jackson L."/>
            <person name="Mathew T."/>
            <person name="Pu L."/>
            <person name="Thornton R."/>
            <person name="Saada N."/>
            <person name="Wilczek-Boney K.B."/>
            <person name="Lee S."/>
            <person name="Kovar C."/>
            <person name="Wu Y."/>
            <person name="Scherer S.E."/>
            <person name="Worley K.C."/>
            <person name="Muzny D.M."/>
            <person name="Gibbs R."/>
        </authorList>
    </citation>
    <scope>NUCLEOTIDE SEQUENCE</scope>
    <source>
        <strain evidence="10">Brora</strain>
    </source>
</reference>
<feature type="compositionally biased region" description="Polar residues" evidence="7">
    <location>
        <begin position="215"/>
        <end position="227"/>
    </location>
</feature>
<sequence length="243" mass="27772">MTSPPYMHKTLTTSLQNDIILEDYACVFGRRRQRRNRTTFSPQQLNELEALFQKTHYPDVYLREEIAIRISLSEARVQVWFQNRRAKWRKTTRMHMMQDAWRMRCLAINTPHQSSTSWLNNGTPTRPIAPSASQIVEEQLRLLQRGFPHLSLPSSSTKTDLHPFCTCLFTLPPTTIPEMSIPSNAENSNNIPSTTTNISSSSLSHVKSRFDETETASQKSISTSSMDSLHVSDKEPLSDSSED</sequence>
<dbReference type="InterPro" id="IPR009057">
    <property type="entry name" value="Homeodomain-like_sf"/>
</dbReference>
<evidence type="ECO:0000313" key="9">
    <source>
        <dbReference type="EnsemblMetazoa" id="SMAR007945-PA"/>
    </source>
</evidence>
<comment type="subcellular location">
    <subcellularLocation>
        <location evidence="1 5 6">Nucleus</location>
    </subcellularLocation>
</comment>
<keyword evidence="10" id="KW-1185">Reference proteome</keyword>
<feature type="compositionally biased region" description="Low complexity" evidence="7">
    <location>
        <begin position="187"/>
        <end position="204"/>
    </location>
</feature>
<keyword evidence="3 5" id="KW-0371">Homeobox</keyword>
<dbReference type="PROSITE" id="PS00027">
    <property type="entry name" value="HOMEOBOX_1"/>
    <property type="match status" value="1"/>
</dbReference>
<dbReference type="Gene3D" id="1.10.10.60">
    <property type="entry name" value="Homeodomain-like"/>
    <property type="match status" value="1"/>
</dbReference>
<dbReference type="FunFam" id="1.10.10.60:FF:000291">
    <property type="entry name" value="ALX homeobox protein 1"/>
    <property type="match status" value="1"/>
</dbReference>